<evidence type="ECO:0000256" key="4">
    <source>
        <dbReference type="ARBA" id="ARBA00022692"/>
    </source>
</evidence>
<dbReference type="InterPro" id="IPR058825">
    <property type="entry name" value="MDM34_N"/>
</dbReference>
<keyword evidence="4" id="KW-0812">Transmembrane</keyword>
<evidence type="ECO:0000256" key="6">
    <source>
        <dbReference type="ARBA" id="ARBA00023055"/>
    </source>
</evidence>
<feature type="domain" description="SMP-LTD" evidence="11">
    <location>
        <begin position="1"/>
        <end position="166"/>
    </location>
</feature>
<dbReference type="GeneID" id="11493876"/>
<keyword evidence="13" id="KW-1185">Reference proteome</keyword>
<dbReference type="RefSeq" id="XP_003672108.1">
    <property type="nucleotide sequence ID" value="XM_003672060.1"/>
</dbReference>
<evidence type="ECO:0000256" key="8">
    <source>
        <dbReference type="ARBA" id="ARBA00023128"/>
    </source>
</evidence>
<keyword evidence="8" id="KW-0496">Mitochondrion</keyword>
<dbReference type="InterPro" id="IPR031468">
    <property type="entry name" value="SMP_LBD"/>
</dbReference>
<reference evidence="12 13" key="1">
    <citation type="journal article" date="2011" name="Proc. Natl. Acad. Sci. U.S.A.">
        <title>Evolutionary erosion of yeast sex chromosomes by mating-type switching accidents.</title>
        <authorList>
            <person name="Gordon J.L."/>
            <person name="Armisen D."/>
            <person name="Proux-Wera E."/>
            <person name="Oheigeartaigh S.S."/>
            <person name="Byrne K.P."/>
            <person name="Wolfe K.H."/>
        </authorList>
    </citation>
    <scope>NUCLEOTIDE SEQUENCE [LARGE SCALE GENOMIC DNA]</scope>
    <source>
        <strain evidence="13">ATCC 10597 / BCRC 20456 / CBS 421 / NBRC 0211 / NRRL Y-12639</strain>
    </source>
</reference>
<comment type="subcellular location">
    <subcellularLocation>
        <location evidence="1">Membrane</location>
    </subcellularLocation>
</comment>
<dbReference type="OrthoDB" id="17927at2759"/>
<organism evidence="12 13">
    <name type="scientific">Naumovozyma dairenensis (strain ATCC 10597 / BCRC 20456 / CBS 421 / NBRC 0211 / NRRL Y-12639)</name>
    <name type="common">Saccharomyces dairenensis</name>
    <dbReference type="NCBI Taxonomy" id="1071378"/>
    <lineage>
        <taxon>Eukaryota</taxon>
        <taxon>Fungi</taxon>
        <taxon>Dikarya</taxon>
        <taxon>Ascomycota</taxon>
        <taxon>Saccharomycotina</taxon>
        <taxon>Saccharomycetes</taxon>
        <taxon>Saccharomycetales</taxon>
        <taxon>Saccharomycetaceae</taxon>
        <taxon>Naumovozyma</taxon>
    </lineage>
</organism>
<feature type="region of interest" description="Disordered" evidence="10">
    <location>
        <begin position="333"/>
        <end position="368"/>
    </location>
</feature>
<evidence type="ECO:0000313" key="13">
    <source>
        <dbReference type="Proteomes" id="UP000000689"/>
    </source>
</evidence>
<keyword evidence="3" id="KW-1134">Transmembrane beta strand</keyword>
<sequence>MKPHSNKLSILKSGIIVRKVNFPIIPNIEILDLDITTAQPSSRSLLKGICKISCKDATLQIQTVIESNLLLLNLQDSPLFTTPNMINNNSFQIPITMTFTKINLEAIVNLFMKNHGVSISFNDVTLNFNFDCSIKILQSTIEKRLKDSMRLVFEEILPTVIFNMSQNWFSTSSIQQQYQHQQQLQQQQQQQQQSVETVSSLPTSIKPKIIFDESDLQDFSPTNMLRLSTIVSSRHTLALPFLKLNSLSTIHGCLERQNLFKFISRMPSLNNYTSAQLTDMKLPHFDDDNNKTRRRISNIDRPQLNLLSKDTLDNHLYELTTITEIQNHLFERSTSDQTVPRRRKIKLNRKTRKDRQEVKDEKPSIHDDNNIVDSLRNTDNNSIIIPRPLSPVDSMIFNRNIMTPISTHTIIKEQEREQEQEPIHIIDDITTSTTNTTIPEIKTFSKKSSNGSFYNETRYFKLSEKALNFLQPSTSSKDDNHNNNITMTNKNDTISTTCTNTDTNTNTNTNKIPYIYTNNNNIQDLDTNKKRLNFIGTGITPIWKWGIHEDQPPPYS</sequence>
<dbReference type="GO" id="GO:0032865">
    <property type="term" value="C:ERMES complex"/>
    <property type="evidence" value="ECO:0007669"/>
    <property type="project" value="EnsemblFungi"/>
</dbReference>
<evidence type="ECO:0000256" key="3">
    <source>
        <dbReference type="ARBA" id="ARBA00022452"/>
    </source>
</evidence>
<gene>
    <name evidence="12" type="primary">NDAI0I02970</name>
    <name evidence="12" type="ordered locus">NDAI_0I02970</name>
</gene>
<accession>G0WGF4</accession>
<dbReference type="GO" id="GO:0015914">
    <property type="term" value="P:phospholipid transport"/>
    <property type="evidence" value="ECO:0007669"/>
    <property type="project" value="EnsemblFungi"/>
</dbReference>
<evidence type="ECO:0000256" key="2">
    <source>
        <dbReference type="ARBA" id="ARBA00022448"/>
    </source>
</evidence>
<feature type="compositionally biased region" description="Basic residues" evidence="10">
    <location>
        <begin position="340"/>
        <end position="353"/>
    </location>
</feature>
<dbReference type="PANTHER" id="PTHR28185">
    <property type="entry name" value="MITOCHONDRIAL DISTRIBUTION AND MORPHOLOGY PROTEIN 34"/>
    <property type="match status" value="1"/>
</dbReference>
<proteinExistence type="predicted"/>
<evidence type="ECO:0000259" key="11">
    <source>
        <dbReference type="PROSITE" id="PS51847"/>
    </source>
</evidence>
<evidence type="ECO:0000256" key="9">
    <source>
        <dbReference type="ARBA" id="ARBA00023136"/>
    </source>
</evidence>
<dbReference type="Pfam" id="PF26545">
    <property type="entry name" value="Mdm34_N"/>
    <property type="match status" value="1"/>
</dbReference>
<keyword evidence="2" id="KW-0813">Transport</keyword>
<dbReference type="PANTHER" id="PTHR28185:SF1">
    <property type="entry name" value="MITOCHONDRIAL DISTRIBUTION AND MORPHOLOGY PROTEIN 34"/>
    <property type="match status" value="1"/>
</dbReference>
<dbReference type="eggNOG" id="ENOG502QT3W">
    <property type="taxonomic scope" value="Eukaryota"/>
</dbReference>
<dbReference type="EMBL" id="HE580275">
    <property type="protein sequence ID" value="CCD26865.1"/>
    <property type="molecule type" value="Genomic_DNA"/>
</dbReference>
<protein>
    <recommendedName>
        <fullName evidence="11">SMP-LTD domain-containing protein</fullName>
    </recommendedName>
</protein>
<keyword evidence="9" id="KW-0472">Membrane</keyword>
<dbReference type="GO" id="GO:1990456">
    <property type="term" value="P:mitochondrion-endoplasmic reticulum membrane tethering"/>
    <property type="evidence" value="ECO:0007669"/>
    <property type="project" value="EnsemblFungi"/>
</dbReference>
<dbReference type="PROSITE" id="PS51847">
    <property type="entry name" value="SMP"/>
    <property type="match status" value="1"/>
</dbReference>
<name>G0WGF4_NAUDC</name>
<feature type="compositionally biased region" description="Basic and acidic residues" evidence="10">
    <location>
        <begin position="354"/>
        <end position="368"/>
    </location>
</feature>
<dbReference type="OMA" id="PPMIMEN"/>
<evidence type="ECO:0000256" key="10">
    <source>
        <dbReference type="SAM" id="MobiDB-lite"/>
    </source>
</evidence>
<evidence type="ECO:0000313" key="12">
    <source>
        <dbReference type="EMBL" id="CCD26865.1"/>
    </source>
</evidence>
<dbReference type="AlphaFoldDB" id="G0WGF4"/>
<dbReference type="KEGG" id="ndi:NDAI_0I02970"/>
<evidence type="ECO:0000256" key="5">
    <source>
        <dbReference type="ARBA" id="ARBA00022787"/>
    </source>
</evidence>
<evidence type="ECO:0000256" key="1">
    <source>
        <dbReference type="ARBA" id="ARBA00004370"/>
    </source>
</evidence>
<dbReference type="InterPro" id="IPR027536">
    <property type="entry name" value="MDM34"/>
</dbReference>
<evidence type="ECO:0000256" key="7">
    <source>
        <dbReference type="ARBA" id="ARBA00023121"/>
    </source>
</evidence>
<dbReference type="STRING" id="1071378.G0WGF4"/>
<dbReference type="Proteomes" id="UP000000689">
    <property type="component" value="Chromosome 9"/>
</dbReference>
<dbReference type="GO" id="GO:0008289">
    <property type="term" value="F:lipid binding"/>
    <property type="evidence" value="ECO:0007669"/>
    <property type="project" value="UniProtKB-KW"/>
</dbReference>
<keyword evidence="6" id="KW-0445">Lipid transport</keyword>
<dbReference type="GO" id="GO:0007005">
    <property type="term" value="P:mitochondrion organization"/>
    <property type="evidence" value="ECO:0007669"/>
    <property type="project" value="EnsemblFungi"/>
</dbReference>
<keyword evidence="5" id="KW-1000">Mitochondrion outer membrane</keyword>
<keyword evidence="7" id="KW-0446">Lipid-binding</keyword>
<dbReference type="HOGENOM" id="CLU_036329_0_0_1"/>